<gene>
    <name evidence="4" type="ORF">H6P81_000133</name>
</gene>
<evidence type="ECO:0000259" key="3">
    <source>
        <dbReference type="PROSITE" id="PS50222"/>
    </source>
</evidence>
<keyword evidence="2" id="KW-0472">Membrane</keyword>
<keyword evidence="1" id="KW-0106">Calcium</keyword>
<dbReference type="AlphaFoldDB" id="A0AAV7F390"/>
<reference evidence="4 5" key="1">
    <citation type="submission" date="2021-07" db="EMBL/GenBank/DDBJ databases">
        <title>The Aristolochia fimbriata genome: insights into angiosperm evolution, floral development and chemical biosynthesis.</title>
        <authorList>
            <person name="Jiao Y."/>
        </authorList>
    </citation>
    <scope>NUCLEOTIDE SEQUENCE [LARGE SCALE GENOMIC DNA]</scope>
    <source>
        <strain evidence="4">IBCAS-2021</strain>
        <tissue evidence="4">Leaf</tissue>
    </source>
</reference>
<keyword evidence="2" id="KW-1133">Transmembrane helix</keyword>
<protein>
    <recommendedName>
        <fullName evidence="3">EF-hand domain-containing protein</fullName>
    </recommendedName>
</protein>
<dbReference type="PANTHER" id="PTHR10827">
    <property type="entry name" value="RETICULOCALBIN"/>
    <property type="match status" value="1"/>
</dbReference>
<keyword evidence="2" id="KW-0812">Transmembrane</keyword>
<evidence type="ECO:0000256" key="2">
    <source>
        <dbReference type="SAM" id="Phobius"/>
    </source>
</evidence>
<dbReference type="SMART" id="SM00054">
    <property type="entry name" value="EFh"/>
    <property type="match status" value="4"/>
</dbReference>
<dbReference type="InterPro" id="IPR002048">
    <property type="entry name" value="EF_hand_dom"/>
</dbReference>
<dbReference type="GO" id="GO:0005783">
    <property type="term" value="C:endoplasmic reticulum"/>
    <property type="evidence" value="ECO:0007669"/>
    <property type="project" value="TreeGrafter"/>
</dbReference>
<feature type="domain" description="EF-hand" evidence="3">
    <location>
        <begin position="278"/>
        <end position="313"/>
    </location>
</feature>
<sequence length="368" mass="43473">MGKGPATVVVYVVLAIFFLLLISFSPRTPRTNPHRRLKLRSSFSFDKHDRISFDPLVAEIERRRQDKEWEKHYFSDHHKDLVSEPAPAAESQPEWEDFMDAEDYLNDEDRFNVTQRIIMLFPKVDLDPVDGFVSLDELTEWNLRNSEKEVMHRTERDMEAHDKNHDMLISFQEYEAPSWSRRSHDDSVDMGWWKEDHFNASDVNGDGYLNKTEFNDFLHPADSKNPKLLNWLAKEEVRERDSDKDGKLNFKEFFHGIFDLVRSYDEVGYNVSHQSGDSLEIPAKKMMADLDHDKDGFLSPEELLPVIDKIHPTERYYAKQQADYVITQADTDKDGRLTLEEMIDHPYVFYSAIFNDDEDDDYFHDEFR</sequence>
<dbReference type="PANTHER" id="PTHR10827:SF101">
    <property type="entry name" value="CALCIUM-BINDING EF HAND FAMILY PROTEIN"/>
    <property type="match status" value="1"/>
</dbReference>
<dbReference type="Pfam" id="PF13499">
    <property type="entry name" value="EF-hand_7"/>
    <property type="match status" value="1"/>
</dbReference>
<dbReference type="PROSITE" id="PS00018">
    <property type="entry name" value="EF_HAND_1"/>
    <property type="match status" value="4"/>
</dbReference>
<accession>A0AAV7F390</accession>
<organism evidence="4 5">
    <name type="scientific">Aristolochia fimbriata</name>
    <name type="common">White veined hardy Dutchman's pipe vine</name>
    <dbReference type="NCBI Taxonomy" id="158543"/>
    <lineage>
        <taxon>Eukaryota</taxon>
        <taxon>Viridiplantae</taxon>
        <taxon>Streptophyta</taxon>
        <taxon>Embryophyta</taxon>
        <taxon>Tracheophyta</taxon>
        <taxon>Spermatophyta</taxon>
        <taxon>Magnoliopsida</taxon>
        <taxon>Magnoliidae</taxon>
        <taxon>Piperales</taxon>
        <taxon>Aristolochiaceae</taxon>
        <taxon>Aristolochia</taxon>
    </lineage>
</organism>
<evidence type="ECO:0000313" key="4">
    <source>
        <dbReference type="EMBL" id="KAG9455625.1"/>
    </source>
</evidence>
<dbReference type="FunFam" id="1.10.238.10:FF:000328">
    <property type="entry name" value="Calcium-binding EF hand family protein"/>
    <property type="match status" value="1"/>
</dbReference>
<keyword evidence="5" id="KW-1185">Reference proteome</keyword>
<feature type="domain" description="EF-hand" evidence="3">
    <location>
        <begin position="198"/>
        <end position="224"/>
    </location>
</feature>
<dbReference type="SUPFAM" id="SSF47473">
    <property type="entry name" value="EF-hand"/>
    <property type="match status" value="2"/>
</dbReference>
<dbReference type="GO" id="GO:0005509">
    <property type="term" value="F:calcium ion binding"/>
    <property type="evidence" value="ECO:0007669"/>
    <property type="project" value="InterPro"/>
</dbReference>
<dbReference type="InterPro" id="IPR011992">
    <property type="entry name" value="EF-hand-dom_pair"/>
</dbReference>
<dbReference type="PROSITE" id="PS50222">
    <property type="entry name" value="EF_HAND_2"/>
    <property type="match status" value="3"/>
</dbReference>
<name>A0AAV7F390_ARIFI</name>
<evidence type="ECO:0000256" key="1">
    <source>
        <dbReference type="ARBA" id="ARBA00022837"/>
    </source>
</evidence>
<proteinExistence type="predicted"/>
<dbReference type="Gene3D" id="1.10.238.10">
    <property type="entry name" value="EF-hand"/>
    <property type="match status" value="2"/>
</dbReference>
<dbReference type="Pfam" id="PF13202">
    <property type="entry name" value="EF-hand_5"/>
    <property type="match status" value="1"/>
</dbReference>
<dbReference type="InterPro" id="IPR018247">
    <property type="entry name" value="EF_Hand_1_Ca_BS"/>
</dbReference>
<evidence type="ECO:0000313" key="5">
    <source>
        <dbReference type="Proteomes" id="UP000825729"/>
    </source>
</evidence>
<comment type="caution">
    <text evidence="4">The sequence shown here is derived from an EMBL/GenBank/DDBJ whole genome shotgun (WGS) entry which is preliminary data.</text>
</comment>
<dbReference type="EMBL" id="JAINDJ010000002">
    <property type="protein sequence ID" value="KAG9455625.1"/>
    <property type="molecule type" value="Genomic_DNA"/>
</dbReference>
<dbReference type="Proteomes" id="UP000825729">
    <property type="component" value="Unassembled WGS sequence"/>
</dbReference>
<feature type="domain" description="EF-hand" evidence="3">
    <location>
        <begin position="317"/>
        <end position="352"/>
    </location>
</feature>
<feature type="transmembrane region" description="Helical" evidence="2">
    <location>
        <begin position="6"/>
        <end position="26"/>
    </location>
</feature>